<evidence type="ECO:0000313" key="4">
    <source>
        <dbReference type="Proteomes" id="UP000290365"/>
    </source>
</evidence>
<proteinExistence type="predicted"/>
<organism evidence="3 4">
    <name type="scientific">Ktedonosporobacter rubrisoli</name>
    <dbReference type="NCBI Taxonomy" id="2509675"/>
    <lineage>
        <taxon>Bacteria</taxon>
        <taxon>Bacillati</taxon>
        <taxon>Chloroflexota</taxon>
        <taxon>Ktedonobacteria</taxon>
        <taxon>Ktedonobacterales</taxon>
        <taxon>Ktedonosporobacteraceae</taxon>
        <taxon>Ktedonosporobacter</taxon>
    </lineage>
</organism>
<keyword evidence="2" id="KW-1133">Transmembrane helix</keyword>
<reference evidence="3 4" key="1">
    <citation type="submission" date="2019-01" db="EMBL/GenBank/DDBJ databases">
        <title>Ktedonosporobacter rubrisoli SCAWS-G2.</title>
        <authorList>
            <person name="Huang Y."/>
            <person name="Yan B."/>
        </authorList>
    </citation>
    <scope>NUCLEOTIDE SEQUENCE [LARGE SCALE GENOMIC DNA]</scope>
    <source>
        <strain evidence="3 4">SCAWS-G2</strain>
    </source>
</reference>
<keyword evidence="4" id="KW-1185">Reference proteome</keyword>
<keyword evidence="2" id="KW-0812">Transmembrane</keyword>
<accession>A0A4P6JS48</accession>
<dbReference type="EMBL" id="CP035758">
    <property type="protein sequence ID" value="QBD78040.1"/>
    <property type="molecule type" value="Genomic_DNA"/>
</dbReference>
<dbReference type="KEGG" id="kbs:EPA93_19390"/>
<feature type="transmembrane region" description="Helical" evidence="2">
    <location>
        <begin position="26"/>
        <end position="47"/>
    </location>
</feature>
<dbReference type="AlphaFoldDB" id="A0A4P6JS48"/>
<name>A0A4P6JS48_KTERU</name>
<feature type="compositionally biased region" description="Polar residues" evidence="1">
    <location>
        <begin position="96"/>
        <end position="105"/>
    </location>
</feature>
<sequence length="111" mass="12186">MADDNVKNERRSRIFYLAVREKSNKFIASGLTIILLGLLIVLLAILLRGSIPSIDWIVIGLGILITLIGIIRLLIGFINPVVPEDLPVPEEAEEGQANSDLLQEPSSDELL</sequence>
<evidence type="ECO:0000256" key="2">
    <source>
        <dbReference type="SAM" id="Phobius"/>
    </source>
</evidence>
<evidence type="ECO:0000256" key="1">
    <source>
        <dbReference type="SAM" id="MobiDB-lite"/>
    </source>
</evidence>
<feature type="transmembrane region" description="Helical" evidence="2">
    <location>
        <begin position="54"/>
        <end position="78"/>
    </location>
</feature>
<dbReference type="Proteomes" id="UP000290365">
    <property type="component" value="Chromosome"/>
</dbReference>
<keyword evidence="2" id="KW-0472">Membrane</keyword>
<evidence type="ECO:0000313" key="3">
    <source>
        <dbReference type="EMBL" id="QBD78040.1"/>
    </source>
</evidence>
<protein>
    <submittedName>
        <fullName evidence="3">Uncharacterized protein</fullName>
    </submittedName>
</protein>
<feature type="region of interest" description="Disordered" evidence="1">
    <location>
        <begin position="89"/>
        <end position="111"/>
    </location>
</feature>
<dbReference type="RefSeq" id="WP_129889093.1">
    <property type="nucleotide sequence ID" value="NZ_CP035758.1"/>
</dbReference>
<gene>
    <name evidence="3" type="ORF">EPA93_19390</name>
</gene>